<dbReference type="EMBL" id="CP019454">
    <property type="protein sequence ID" value="AUW95069.1"/>
    <property type="molecule type" value="Genomic_DNA"/>
</dbReference>
<proteinExistence type="predicted"/>
<dbReference type="Gene3D" id="3.40.50.2000">
    <property type="entry name" value="Glycogen Phosphorylase B"/>
    <property type="match status" value="2"/>
</dbReference>
<gene>
    <name evidence="3" type="ORF">BXT84_14830</name>
</gene>
<dbReference type="CDD" id="cd03801">
    <property type="entry name" value="GT4_PimA-like"/>
    <property type="match status" value="1"/>
</dbReference>
<evidence type="ECO:0000259" key="2">
    <source>
        <dbReference type="Pfam" id="PF13439"/>
    </source>
</evidence>
<dbReference type="InterPro" id="IPR050194">
    <property type="entry name" value="Glycosyltransferase_grp1"/>
</dbReference>
<feature type="domain" description="Glycosyltransferase subfamily 4-like N-terminal" evidence="2">
    <location>
        <begin position="23"/>
        <end position="165"/>
    </location>
</feature>
<dbReference type="Pfam" id="PF00534">
    <property type="entry name" value="Glycos_transf_1"/>
    <property type="match status" value="1"/>
</dbReference>
<keyword evidence="4" id="KW-1185">Reference proteome</keyword>
<evidence type="ECO:0000313" key="4">
    <source>
        <dbReference type="Proteomes" id="UP000325292"/>
    </source>
</evidence>
<accession>A0ABM6RUA8</accession>
<dbReference type="InterPro" id="IPR001296">
    <property type="entry name" value="Glyco_trans_1"/>
</dbReference>
<sequence length="373" mass="42255">MRVLMISKACVSASYRTKLEYLNQLDNQVEVGLVVPPAWGSLTFEPRPQDHSYPLFIAPIRLNGRNHFHYYPELLSIIRRFQPDLLHIDEEPYSSVTYQAVRIAKRLDIPSVFFAWQNIYKNYPWPFSLMERTVFQTARGAIVGNQEAQDVIRRKGFDKPVWIIPQFGCDVGLYQPHDPETAKRIWNLDGQFVISYMGRLIEEKGLDDLWMAAAPLLAQHPHMTLLFVGSGPWQATGQKLAHEAHLDNQVRFVPWVSTGDMPQILNGVDVLVLPSRTTARWKEQFGRILTEAMATEVPVIGSSSGEIPQVIGDAGLVVPEQSPTALAEALQTIFVDEDLRRSLGKKGRLRVLNHFSQEVIATNTMAAYHQLLS</sequence>
<dbReference type="InterPro" id="IPR028098">
    <property type="entry name" value="Glyco_trans_4-like_N"/>
</dbReference>
<reference evidence="3 4" key="1">
    <citation type="journal article" date="2019" name="Sci. Rep.">
        <title>Sulfobacillus thermotolerans: new insights into resistance and metabolic capacities of acidophilic chemolithotrophs.</title>
        <authorList>
            <person name="Panyushkina A.E."/>
            <person name="Babenko V.V."/>
            <person name="Nikitina A.S."/>
            <person name="Selezneva O.V."/>
            <person name="Tsaplina I.A."/>
            <person name="Letarova M.A."/>
            <person name="Kostryukova E.S."/>
            <person name="Letarov A.V."/>
        </authorList>
    </citation>
    <scope>NUCLEOTIDE SEQUENCE [LARGE SCALE GENOMIC DNA]</scope>
    <source>
        <strain evidence="3 4">Kr1</strain>
    </source>
</reference>
<dbReference type="Proteomes" id="UP000325292">
    <property type="component" value="Chromosome"/>
</dbReference>
<evidence type="ECO:0000313" key="3">
    <source>
        <dbReference type="EMBL" id="AUW95069.1"/>
    </source>
</evidence>
<dbReference type="PANTHER" id="PTHR45947:SF3">
    <property type="entry name" value="SULFOQUINOVOSYL TRANSFERASE SQD2"/>
    <property type="match status" value="1"/>
</dbReference>
<organism evidence="3 4">
    <name type="scientific">Sulfobacillus thermotolerans</name>
    <dbReference type="NCBI Taxonomy" id="338644"/>
    <lineage>
        <taxon>Bacteria</taxon>
        <taxon>Bacillati</taxon>
        <taxon>Bacillota</taxon>
        <taxon>Clostridia</taxon>
        <taxon>Eubacteriales</taxon>
        <taxon>Clostridiales Family XVII. Incertae Sedis</taxon>
        <taxon>Sulfobacillus</taxon>
    </lineage>
</organism>
<evidence type="ECO:0000259" key="1">
    <source>
        <dbReference type="Pfam" id="PF00534"/>
    </source>
</evidence>
<dbReference type="Pfam" id="PF13439">
    <property type="entry name" value="Glyco_transf_4"/>
    <property type="match status" value="1"/>
</dbReference>
<evidence type="ECO:0008006" key="5">
    <source>
        <dbReference type="Google" id="ProtNLM"/>
    </source>
</evidence>
<dbReference type="PANTHER" id="PTHR45947">
    <property type="entry name" value="SULFOQUINOVOSYL TRANSFERASE SQD2"/>
    <property type="match status" value="1"/>
</dbReference>
<name>A0ABM6RUA8_9FIRM</name>
<protein>
    <recommendedName>
        <fullName evidence="5">Glycosyl transferase family 1</fullName>
    </recommendedName>
</protein>
<dbReference type="SUPFAM" id="SSF53756">
    <property type="entry name" value="UDP-Glycosyltransferase/glycogen phosphorylase"/>
    <property type="match status" value="1"/>
</dbReference>
<feature type="domain" description="Glycosyl transferase family 1" evidence="1">
    <location>
        <begin position="182"/>
        <end position="349"/>
    </location>
</feature>